<dbReference type="SFLD" id="SFLDG01151">
    <property type="entry name" value="Main.2:_Nu-like"/>
    <property type="match status" value="1"/>
</dbReference>
<dbReference type="SUPFAM" id="SSF52833">
    <property type="entry name" value="Thioredoxin-like"/>
    <property type="match status" value="1"/>
</dbReference>
<dbReference type="InterPro" id="IPR040079">
    <property type="entry name" value="Glutathione_S-Trfase"/>
</dbReference>
<dbReference type="PROSITE" id="PS50405">
    <property type="entry name" value="GST_CTER"/>
    <property type="match status" value="1"/>
</dbReference>
<dbReference type="Pfam" id="PF13409">
    <property type="entry name" value="GST_N_2"/>
    <property type="match status" value="1"/>
</dbReference>
<dbReference type="CDD" id="cd03056">
    <property type="entry name" value="GST_N_4"/>
    <property type="match status" value="1"/>
</dbReference>
<evidence type="ECO:0000313" key="4">
    <source>
        <dbReference type="EMBL" id="GJN56381.1"/>
    </source>
</evidence>
<evidence type="ECO:0000313" key="6">
    <source>
        <dbReference type="Proteomes" id="UP001054892"/>
    </source>
</evidence>
<dbReference type="KEGG" id="ptw:TUM18999_34790"/>
<dbReference type="InterPro" id="IPR036249">
    <property type="entry name" value="Thioredoxin-like_sf"/>
</dbReference>
<dbReference type="InterPro" id="IPR004045">
    <property type="entry name" value="Glutathione_S-Trfase_N"/>
</dbReference>
<dbReference type="Gene3D" id="1.20.1050.10">
    <property type="match status" value="1"/>
</dbReference>
<dbReference type="InterPro" id="IPR010987">
    <property type="entry name" value="Glutathione-S-Trfase_C-like"/>
</dbReference>
<dbReference type="SFLD" id="SFLDS00019">
    <property type="entry name" value="Glutathione_Transferase_(cytos"/>
    <property type="match status" value="1"/>
</dbReference>
<evidence type="ECO:0000313" key="3">
    <source>
        <dbReference type="EMBL" id="BCG25288.1"/>
    </source>
</evidence>
<dbReference type="CDD" id="cd03206">
    <property type="entry name" value="GST_C_7"/>
    <property type="match status" value="1"/>
</dbReference>
<dbReference type="EMBL" id="BQKM01000033">
    <property type="protein sequence ID" value="GJN56381.1"/>
    <property type="molecule type" value="Genomic_DNA"/>
</dbReference>
<dbReference type="SUPFAM" id="SSF47616">
    <property type="entry name" value="GST C-terminal domain-like"/>
    <property type="match status" value="1"/>
</dbReference>
<protein>
    <submittedName>
        <fullName evidence="3">Glutathione S-transferase</fullName>
    </submittedName>
</protein>
<organism evidence="3 5">
    <name type="scientific">Pseudomonas tohonis</name>
    <dbReference type="NCBI Taxonomy" id="2725477"/>
    <lineage>
        <taxon>Bacteria</taxon>
        <taxon>Pseudomonadati</taxon>
        <taxon>Pseudomonadota</taxon>
        <taxon>Gammaproteobacteria</taxon>
        <taxon>Pseudomonadales</taxon>
        <taxon>Pseudomonadaceae</taxon>
        <taxon>Pseudomonas</taxon>
    </lineage>
</organism>
<dbReference type="Pfam" id="PF00043">
    <property type="entry name" value="GST_C"/>
    <property type="match status" value="1"/>
</dbReference>
<dbReference type="RefSeq" id="WP_173180301.1">
    <property type="nucleotide sequence ID" value="NZ_AP023189.1"/>
</dbReference>
<accession>A0A6J4E787</accession>
<feature type="domain" description="GST N-terminal" evidence="1">
    <location>
        <begin position="4"/>
        <end position="85"/>
    </location>
</feature>
<gene>
    <name evidence="3" type="primary">gst15</name>
    <name evidence="3" type="ORF">TUM18999_34790</name>
    <name evidence="4" type="ORF">TUM20286_61330</name>
</gene>
<dbReference type="Proteomes" id="UP000509383">
    <property type="component" value="Chromosome"/>
</dbReference>
<reference evidence="3 5" key="1">
    <citation type="submission" date="2020-05" db="EMBL/GenBank/DDBJ databases">
        <title>Characterization of novel class B3 metallo-beta-lactamase from novel Pseudomonas species.</title>
        <authorList>
            <person name="Yamada K."/>
            <person name="Aoki K."/>
            <person name="Ishii Y."/>
        </authorList>
    </citation>
    <scope>NUCLEOTIDE SEQUENCE [LARGE SCALE GENOMIC DNA]</scope>
    <source>
        <strain evidence="3 5">TUM18999</strain>
        <strain evidence="4 6">TUM20286</strain>
    </source>
</reference>
<dbReference type="GO" id="GO:0016740">
    <property type="term" value="F:transferase activity"/>
    <property type="evidence" value="ECO:0007669"/>
    <property type="project" value="UniProtKB-KW"/>
</dbReference>
<dbReference type="Gene3D" id="3.40.30.10">
    <property type="entry name" value="Glutaredoxin"/>
    <property type="match status" value="1"/>
</dbReference>
<proteinExistence type="predicted"/>
<dbReference type="PANTHER" id="PTHR44051">
    <property type="entry name" value="GLUTATHIONE S-TRANSFERASE-RELATED"/>
    <property type="match status" value="1"/>
</dbReference>
<evidence type="ECO:0000313" key="5">
    <source>
        <dbReference type="Proteomes" id="UP000509383"/>
    </source>
</evidence>
<feature type="domain" description="GST C-terminal" evidence="2">
    <location>
        <begin position="90"/>
        <end position="209"/>
    </location>
</feature>
<dbReference type="AlphaFoldDB" id="A0A6J4E787"/>
<dbReference type="SFLD" id="SFLDG00358">
    <property type="entry name" value="Main_(cytGST)"/>
    <property type="match status" value="1"/>
</dbReference>
<keyword evidence="3" id="KW-0808">Transferase</keyword>
<dbReference type="PANTHER" id="PTHR44051:SF2">
    <property type="entry name" value="HYPOTHETICAL GLUTATHIONE S-TRANSFERASE LIKE PROTEIN"/>
    <property type="match status" value="1"/>
</dbReference>
<name>A0A6J4E787_9PSED</name>
<evidence type="ECO:0000259" key="2">
    <source>
        <dbReference type="PROSITE" id="PS50405"/>
    </source>
</evidence>
<keyword evidence="6" id="KW-1185">Reference proteome</keyword>
<dbReference type="EMBL" id="AP023189">
    <property type="protein sequence ID" value="BCG25288.1"/>
    <property type="molecule type" value="Genomic_DNA"/>
</dbReference>
<evidence type="ECO:0000259" key="1">
    <source>
        <dbReference type="PROSITE" id="PS50404"/>
    </source>
</evidence>
<sequence length="209" mass="22462">MSRPAIKLYRHPLSGHAHRVELMLSLLQLPTELVFVDLAKGAHKQPDFLALNAFGQVPVIDDAGTVVNDSNAILVYLAKRYGEGRWLAEEAVAAARIQRWLSVAAGQVAYGPAAARLITVFGASFNAEEVIHRAHVLLAVMEGELDASLFLAGDTPTIADVANYSYIAHAPEGNVSLEAYPNVRAWLARIEALPGFVPMQRTAAGLNAA</sequence>
<dbReference type="Proteomes" id="UP001054892">
    <property type="component" value="Unassembled WGS sequence"/>
</dbReference>
<dbReference type="InterPro" id="IPR036282">
    <property type="entry name" value="Glutathione-S-Trfase_C_sf"/>
</dbReference>
<dbReference type="PROSITE" id="PS50404">
    <property type="entry name" value="GST_NTER"/>
    <property type="match status" value="1"/>
</dbReference>
<dbReference type="InterPro" id="IPR004046">
    <property type="entry name" value="GST_C"/>
</dbReference>